<dbReference type="InterPro" id="IPR011650">
    <property type="entry name" value="Peptidase_M20_dimer"/>
</dbReference>
<dbReference type="InterPro" id="IPR010174">
    <property type="entry name" value="Succinyl-DAP_deSuclase_DapE"/>
</dbReference>
<dbReference type="InterPro" id="IPR036264">
    <property type="entry name" value="Bact_exopeptidase_dim_dom"/>
</dbReference>
<evidence type="ECO:0000259" key="4">
    <source>
        <dbReference type="Pfam" id="PF07687"/>
    </source>
</evidence>
<organism evidence="5 6">
    <name type="scientific">Corynebacterium propinquum</name>
    <dbReference type="NCBI Taxonomy" id="43769"/>
    <lineage>
        <taxon>Bacteria</taxon>
        <taxon>Bacillati</taxon>
        <taxon>Actinomycetota</taxon>
        <taxon>Actinomycetes</taxon>
        <taxon>Mycobacteriales</taxon>
        <taxon>Corynebacteriaceae</taxon>
        <taxon>Corynebacterium</taxon>
    </lineage>
</organism>
<dbReference type="InterPro" id="IPR050072">
    <property type="entry name" value="Peptidase_M20A"/>
</dbReference>
<dbReference type="GO" id="GO:0008777">
    <property type="term" value="F:acetylornithine deacetylase activity"/>
    <property type="evidence" value="ECO:0007669"/>
    <property type="project" value="TreeGrafter"/>
</dbReference>
<evidence type="ECO:0000313" key="5">
    <source>
        <dbReference type="EMBL" id="MDK4325583.1"/>
    </source>
</evidence>
<name>A0AAP4F9P8_9CORY</name>
<dbReference type="InterPro" id="IPR002933">
    <property type="entry name" value="Peptidase_M20"/>
</dbReference>
<dbReference type="GeneID" id="64189184"/>
<feature type="domain" description="Peptidase M20 dimerisation" evidence="4">
    <location>
        <begin position="179"/>
        <end position="272"/>
    </location>
</feature>
<accession>A0AAP4F9P8</accession>
<dbReference type="Proteomes" id="UP001226160">
    <property type="component" value="Unassembled WGS sequence"/>
</dbReference>
<dbReference type="GO" id="GO:0009089">
    <property type="term" value="P:lysine biosynthetic process via diaminopimelate"/>
    <property type="evidence" value="ECO:0007669"/>
    <property type="project" value="UniProtKB-UniRule"/>
</dbReference>
<keyword evidence="1" id="KW-0479">Metal-binding</keyword>
<dbReference type="AlphaFoldDB" id="A0AAP4F9P8"/>
<dbReference type="Pfam" id="PF01546">
    <property type="entry name" value="Peptidase_M20"/>
    <property type="match status" value="1"/>
</dbReference>
<sequence>MRLDFHSDPVALTAALVDIASPSHHEDTIADAIEMALIDVQKQAAVDIEVQRYNNTVCAKTNAGFDTRVVLAGHVDTVPIADNVPHSIAHDAAGQLVMHGCGTTDMKSGLAVYLHVFAQLVHHGNLSCDLTMIAYEGEEVATQYNGLYHLQRDHPEWLSGDFALLGEPSGGIIEAGCQGTLRLKIGARGHRAHSARSWLGSNAAHILAPVMVKVADYQAREVVIDGCTYREGLNIVHLEAGVATNTIPDDAWMFVNFRFAPDRSEDEALAHALEVLGLDDLADDSPLYVEVDDSAGAALPGLGAPVAQRLVEAVGGNFRAKLGWTDVSRFSAMGVPAVNFGCGDPGFAHKPDEQCPTAQITQVADQLIDYLKKEEIPS</sequence>
<evidence type="ECO:0000256" key="1">
    <source>
        <dbReference type="ARBA" id="ARBA00022723"/>
    </source>
</evidence>
<dbReference type="SUPFAM" id="SSF55031">
    <property type="entry name" value="Bacterial exopeptidase dimerisation domain"/>
    <property type="match status" value="1"/>
</dbReference>
<dbReference type="Gene3D" id="3.30.70.360">
    <property type="match status" value="1"/>
</dbReference>
<dbReference type="Pfam" id="PF07687">
    <property type="entry name" value="M20_dimer"/>
    <property type="match status" value="1"/>
</dbReference>
<dbReference type="GO" id="GO:0046872">
    <property type="term" value="F:metal ion binding"/>
    <property type="evidence" value="ECO:0007669"/>
    <property type="project" value="UniProtKB-KW"/>
</dbReference>
<comment type="caution">
    <text evidence="5">The sequence shown here is derived from an EMBL/GenBank/DDBJ whole genome shotgun (WGS) entry which is preliminary data.</text>
</comment>
<dbReference type="SUPFAM" id="SSF53187">
    <property type="entry name" value="Zn-dependent exopeptidases"/>
    <property type="match status" value="1"/>
</dbReference>
<reference evidence="5" key="1">
    <citation type="submission" date="2023-05" db="EMBL/GenBank/DDBJ databases">
        <title>Metabolic capabilities are highly conserved among human nasal-associated Corynebacterium species in pangenomic analyses.</title>
        <authorList>
            <person name="Tran T.H."/>
            <person name="Roberts A.Q."/>
            <person name="Escapa I.F."/>
            <person name="Gao W."/>
            <person name="Conlan S."/>
            <person name="Kong H."/>
            <person name="Segre J.A."/>
            <person name="Kelly M.S."/>
            <person name="Lemon K.P."/>
        </authorList>
    </citation>
    <scope>NUCLEOTIDE SEQUENCE</scope>
    <source>
        <strain evidence="5">KPL2654</strain>
    </source>
</reference>
<protein>
    <recommendedName>
        <fullName evidence="3">Succinyl-diaminopimelate desuccinylase</fullName>
        <ecNumber evidence="3">3.5.1.18</ecNumber>
    </recommendedName>
</protein>
<gene>
    <name evidence="5" type="primary">dapE</name>
    <name evidence="5" type="ORF">QPX54_03510</name>
</gene>
<evidence type="ECO:0000313" key="6">
    <source>
        <dbReference type="Proteomes" id="UP001226160"/>
    </source>
</evidence>
<evidence type="ECO:0000256" key="3">
    <source>
        <dbReference type="NCBIfam" id="TIGR01900"/>
    </source>
</evidence>
<dbReference type="Gene3D" id="3.40.630.10">
    <property type="entry name" value="Zn peptidases"/>
    <property type="match status" value="1"/>
</dbReference>
<dbReference type="GO" id="GO:0009014">
    <property type="term" value="F:succinyl-diaminopimelate desuccinylase activity"/>
    <property type="evidence" value="ECO:0007669"/>
    <property type="project" value="UniProtKB-UniRule"/>
</dbReference>
<dbReference type="PANTHER" id="PTHR43808">
    <property type="entry name" value="ACETYLORNITHINE DEACETYLASE"/>
    <property type="match status" value="1"/>
</dbReference>
<dbReference type="RefSeq" id="WP_026167769.1">
    <property type="nucleotide sequence ID" value="NZ_CABIYR010000003.1"/>
</dbReference>
<dbReference type="EMBL" id="JASNVP010000003">
    <property type="protein sequence ID" value="MDK4325583.1"/>
    <property type="molecule type" value="Genomic_DNA"/>
</dbReference>
<proteinExistence type="predicted"/>
<dbReference type="NCBIfam" id="TIGR01900">
    <property type="entry name" value="dapE-gram_pos"/>
    <property type="match status" value="1"/>
</dbReference>
<dbReference type="PANTHER" id="PTHR43808:SF31">
    <property type="entry name" value="N-ACETYL-L-CITRULLINE DEACETYLASE"/>
    <property type="match status" value="1"/>
</dbReference>
<dbReference type="EC" id="3.5.1.18" evidence="3"/>
<keyword evidence="2 5" id="KW-0378">Hydrolase</keyword>
<evidence type="ECO:0000256" key="2">
    <source>
        <dbReference type="ARBA" id="ARBA00022801"/>
    </source>
</evidence>
<dbReference type="GO" id="GO:0006526">
    <property type="term" value="P:L-arginine biosynthetic process"/>
    <property type="evidence" value="ECO:0007669"/>
    <property type="project" value="TreeGrafter"/>
</dbReference>